<evidence type="ECO:0000256" key="7">
    <source>
        <dbReference type="SAM" id="MobiDB-lite"/>
    </source>
</evidence>
<evidence type="ECO:0000313" key="10">
    <source>
        <dbReference type="EMBL" id="QLH81578.1"/>
    </source>
</evidence>
<comment type="catalytic activity">
    <reaction evidence="1">
        <text>ATP + protein L-histidine = ADP + protein N-phospho-L-histidine.</text>
        <dbReference type="EC" id="2.7.13.3"/>
    </reaction>
</comment>
<gene>
    <name evidence="10" type="ORF">HZS54_08030</name>
</gene>
<dbReference type="InterPro" id="IPR003594">
    <property type="entry name" value="HATPase_dom"/>
</dbReference>
<dbReference type="GO" id="GO:0005524">
    <property type="term" value="F:ATP binding"/>
    <property type="evidence" value="ECO:0007669"/>
    <property type="project" value="UniProtKB-KW"/>
</dbReference>
<keyword evidence="8" id="KW-0472">Membrane</keyword>
<dbReference type="PANTHER" id="PTHR44936">
    <property type="entry name" value="SENSOR PROTEIN CREC"/>
    <property type="match status" value="1"/>
</dbReference>
<reference evidence="10 11" key="1">
    <citation type="submission" date="2020-07" db="EMBL/GenBank/DDBJ databases">
        <title>Halosimplex litoreum sp. nov. and Halosimplex rubrum sp. nov., isolated from different salt environments.</title>
        <authorList>
            <person name="Cui H."/>
        </authorList>
    </citation>
    <scope>NUCLEOTIDE SEQUENCE [LARGE SCALE GENOMIC DNA]</scope>
    <source>
        <strain evidence="10 11">R2</strain>
    </source>
</reference>
<keyword evidence="5 10" id="KW-0418">Kinase</keyword>
<dbReference type="EMBL" id="CP058909">
    <property type="protein sequence ID" value="QLH81578.1"/>
    <property type="molecule type" value="Genomic_DNA"/>
</dbReference>
<accession>A0A7D5PB69</accession>
<dbReference type="InterPro" id="IPR004358">
    <property type="entry name" value="Sig_transdc_His_kin-like_C"/>
</dbReference>
<keyword evidence="8" id="KW-1133">Transmembrane helix</keyword>
<dbReference type="GO" id="GO:0004673">
    <property type="term" value="F:protein histidine kinase activity"/>
    <property type="evidence" value="ECO:0007669"/>
    <property type="project" value="UniProtKB-EC"/>
</dbReference>
<evidence type="ECO:0000256" key="6">
    <source>
        <dbReference type="ARBA" id="ARBA00022840"/>
    </source>
</evidence>
<dbReference type="Proteomes" id="UP000509346">
    <property type="component" value="Chromosome"/>
</dbReference>
<dbReference type="GeneID" id="56082529"/>
<keyword evidence="4" id="KW-0547">Nucleotide-binding</keyword>
<dbReference type="InterPro" id="IPR036890">
    <property type="entry name" value="HATPase_C_sf"/>
</dbReference>
<dbReference type="PROSITE" id="PS50109">
    <property type="entry name" value="HIS_KIN"/>
    <property type="match status" value="1"/>
</dbReference>
<feature type="domain" description="Histidine kinase" evidence="9">
    <location>
        <begin position="172"/>
        <end position="377"/>
    </location>
</feature>
<dbReference type="SUPFAM" id="SSF55874">
    <property type="entry name" value="ATPase domain of HSP90 chaperone/DNA topoisomerase II/histidine kinase"/>
    <property type="match status" value="1"/>
</dbReference>
<organism evidence="10 11">
    <name type="scientific">Halosimplex pelagicum</name>
    <dbReference type="NCBI Taxonomy" id="869886"/>
    <lineage>
        <taxon>Archaea</taxon>
        <taxon>Methanobacteriati</taxon>
        <taxon>Methanobacteriota</taxon>
        <taxon>Stenosarchaea group</taxon>
        <taxon>Halobacteria</taxon>
        <taxon>Halobacteriales</taxon>
        <taxon>Haloarculaceae</taxon>
        <taxon>Halosimplex</taxon>
    </lineage>
</organism>
<sequence>MKLGVSAGGSRVPKYLVGFAALLAATLVGESVVRAVGWIDWSSGDPLVFTGEFLIGAATTLPFVAGIGYAGYWLPRSRLEAARYPRILRWVLGTAVASLLFNAMLVAVIGATSVGMFVAWMRWSVAVGGGLGIAVGVSEARAVQSSVETARAESRARHAASQRDLLDYLNGLLRHEILNATQVISGNAELLVDEHEPGSLAHDRGETIRRQSEDVTDVIQNVRRLLNATREDAPLEPVNAAALLVGRIETLESRHEDIRIDASITETAFVRANPLLERVFGNLLTNAVEHNDGDTATVRVRMTVSPETVTVTVADDGPGIPDDVTATLFDRPDSFDTDHGFGLYLTEKLVEQHRGTLELVETGPDGTRFRVELPRARPGSVGEPADAADPRPDAAPDEPPSAE</sequence>
<dbReference type="CDD" id="cd00075">
    <property type="entry name" value="HATPase"/>
    <property type="match status" value="1"/>
</dbReference>
<dbReference type="AlphaFoldDB" id="A0A7D5PB69"/>
<feature type="region of interest" description="Disordered" evidence="7">
    <location>
        <begin position="363"/>
        <end position="403"/>
    </location>
</feature>
<dbReference type="OrthoDB" id="3369at2157"/>
<name>A0A7D5PB69_9EURY</name>
<dbReference type="SMART" id="SM00387">
    <property type="entry name" value="HATPase_c"/>
    <property type="match status" value="1"/>
</dbReference>
<dbReference type="PANTHER" id="PTHR44936:SF10">
    <property type="entry name" value="SENSOR PROTEIN RSTB"/>
    <property type="match status" value="1"/>
</dbReference>
<dbReference type="EC" id="2.7.13.3" evidence="2"/>
<feature type="transmembrane region" description="Helical" evidence="8">
    <location>
        <begin position="54"/>
        <end position="75"/>
    </location>
</feature>
<evidence type="ECO:0000259" key="9">
    <source>
        <dbReference type="PROSITE" id="PS50109"/>
    </source>
</evidence>
<proteinExistence type="predicted"/>
<protein>
    <recommendedName>
        <fullName evidence="2">histidine kinase</fullName>
        <ecNumber evidence="2">2.7.13.3</ecNumber>
    </recommendedName>
</protein>
<feature type="transmembrane region" description="Helical" evidence="8">
    <location>
        <begin position="87"/>
        <end position="111"/>
    </location>
</feature>
<evidence type="ECO:0000256" key="1">
    <source>
        <dbReference type="ARBA" id="ARBA00000085"/>
    </source>
</evidence>
<evidence type="ECO:0000256" key="3">
    <source>
        <dbReference type="ARBA" id="ARBA00022679"/>
    </source>
</evidence>
<keyword evidence="11" id="KW-1185">Reference proteome</keyword>
<evidence type="ECO:0000256" key="5">
    <source>
        <dbReference type="ARBA" id="ARBA00022777"/>
    </source>
</evidence>
<dbReference type="RefSeq" id="WP_179921704.1">
    <property type="nucleotide sequence ID" value="NZ_CP058909.1"/>
</dbReference>
<dbReference type="InterPro" id="IPR005467">
    <property type="entry name" value="His_kinase_dom"/>
</dbReference>
<evidence type="ECO:0000256" key="2">
    <source>
        <dbReference type="ARBA" id="ARBA00012438"/>
    </source>
</evidence>
<dbReference type="KEGG" id="hpel:HZS54_08030"/>
<keyword evidence="6" id="KW-0067">ATP-binding</keyword>
<keyword evidence="8" id="KW-0812">Transmembrane</keyword>
<dbReference type="PRINTS" id="PR00344">
    <property type="entry name" value="BCTRLSENSOR"/>
</dbReference>
<evidence type="ECO:0000313" key="11">
    <source>
        <dbReference type="Proteomes" id="UP000509346"/>
    </source>
</evidence>
<evidence type="ECO:0000256" key="8">
    <source>
        <dbReference type="SAM" id="Phobius"/>
    </source>
</evidence>
<dbReference type="InterPro" id="IPR050980">
    <property type="entry name" value="2C_sensor_his_kinase"/>
</dbReference>
<keyword evidence="3" id="KW-0808">Transferase</keyword>
<dbReference type="Pfam" id="PF02518">
    <property type="entry name" value="HATPase_c"/>
    <property type="match status" value="1"/>
</dbReference>
<evidence type="ECO:0000256" key="4">
    <source>
        <dbReference type="ARBA" id="ARBA00022741"/>
    </source>
</evidence>
<dbReference type="Gene3D" id="3.30.565.10">
    <property type="entry name" value="Histidine kinase-like ATPase, C-terminal domain"/>
    <property type="match status" value="1"/>
</dbReference>